<dbReference type="GO" id="GO:0003841">
    <property type="term" value="F:1-acylglycerol-3-phosphate O-acyltransferase activity"/>
    <property type="evidence" value="ECO:0007669"/>
    <property type="project" value="TreeGrafter"/>
</dbReference>
<dbReference type="RefSeq" id="WP_095278101.1">
    <property type="nucleotide sequence ID" value="NZ_CP047655.1"/>
</dbReference>
<dbReference type="Pfam" id="PF01553">
    <property type="entry name" value="Acyltransferase"/>
    <property type="match status" value="1"/>
</dbReference>
<name>A0A269PCE6_9CORY</name>
<evidence type="ECO:0000256" key="1">
    <source>
        <dbReference type="ARBA" id="ARBA00022679"/>
    </source>
</evidence>
<evidence type="ECO:0000256" key="2">
    <source>
        <dbReference type="ARBA" id="ARBA00023315"/>
    </source>
</evidence>
<feature type="domain" description="Phospholipid/glycerol acyltransferase" evidence="3">
    <location>
        <begin position="37"/>
        <end position="156"/>
    </location>
</feature>
<dbReference type="Proteomes" id="UP000215771">
    <property type="component" value="Unassembled WGS sequence"/>
</dbReference>
<dbReference type="AlphaFoldDB" id="A0A269PCE6"/>
<dbReference type="PANTHER" id="PTHR10434">
    <property type="entry name" value="1-ACYL-SN-GLYCEROL-3-PHOSPHATE ACYLTRANSFERASE"/>
    <property type="match status" value="1"/>
</dbReference>
<dbReference type="CDD" id="cd07989">
    <property type="entry name" value="LPLAT_AGPAT-like"/>
    <property type="match status" value="1"/>
</dbReference>
<dbReference type="EMBL" id="NQMQ01000018">
    <property type="protein sequence ID" value="PAJ69140.1"/>
    <property type="molecule type" value="Genomic_DNA"/>
</dbReference>
<proteinExistence type="predicted"/>
<comment type="caution">
    <text evidence="4">The sequence shown here is derived from an EMBL/GenBank/DDBJ whole genome shotgun (WGS) entry which is preliminary data.</text>
</comment>
<accession>A0A269PCE6</accession>
<keyword evidence="2 4" id="KW-0012">Acyltransferase</keyword>
<protein>
    <submittedName>
        <fullName evidence="4">1-acyl-sn-glycerol-3-phosphate acyltransferase</fullName>
    </submittedName>
</protein>
<dbReference type="SUPFAM" id="SSF69593">
    <property type="entry name" value="Glycerol-3-phosphate (1)-acyltransferase"/>
    <property type="match status" value="1"/>
</dbReference>
<evidence type="ECO:0000313" key="4">
    <source>
        <dbReference type="EMBL" id="PAJ69140.1"/>
    </source>
</evidence>
<keyword evidence="1 4" id="KW-0808">Transferase</keyword>
<sequence>MTNRWYSLFKAVLGPFLIVWNRPTINGADNIPERGPAIMVSNHQAVMDSFYLPLMVRRQLTFPAKSEYFTTPGVKGAVQKWFFSSVGQVPLDRQSADAGDALLSAATRVLDSGELFGIYPEGTRSPDGRVYKGRTGVARIAMETGAPVVLTGMVGTRNANPIGTNFPRPAKVHIEISEQIDPHAWAAENGFDPATRDVARPFTDYLMRRLAELTGYDYVDVYASEVKESLAATGSYPAGAEPEATAEGK</sequence>
<dbReference type="GO" id="GO:0005886">
    <property type="term" value="C:plasma membrane"/>
    <property type="evidence" value="ECO:0007669"/>
    <property type="project" value="TreeGrafter"/>
</dbReference>
<dbReference type="PANTHER" id="PTHR10434:SF11">
    <property type="entry name" value="1-ACYL-SN-GLYCEROL-3-PHOSPHATE ACYLTRANSFERASE"/>
    <property type="match status" value="1"/>
</dbReference>
<evidence type="ECO:0000259" key="3">
    <source>
        <dbReference type="SMART" id="SM00563"/>
    </source>
</evidence>
<dbReference type="SMART" id="SM00563">
    <property type="entry name" value="PlsC"/>
    <property type="match status" value="1"/>
</dbReference>
<evidence type="ECO:0000313" key="5">
    <source>
        <dbReference type="Proteomes" id="UP000215771"/>
    </source>
</evidence>
<dbReference type="InterPro" id="IPR002123">
    <property type="entry name" value="Plipid/glycerol_acylTrfase"/>
</dbReference>
<organism evidence="4 5">
    <name type="scientific">Corynebacterium hadale</name>
    <dbReference type="NCBI Taxonomy" id="2026255"/>
    <lineage>
        <taxon>Bacteria</taxon>
        <taxon>Bacillati</taxon>
        <taxon>Actinomycetota</taxon>
        <taxon>Actinomycetes</taxon>
        <taxon>Mycobacteriales</taxon>
        <taxon>Corynebacteriaceae</taxon>
        <taxon>Corynebacterium</taxon>
    </lineage>
</organism>
<reference evidence="4 5" key="1">
    <citation type="submission" date="2017-08" db="EMBL/GenBank/DDBJ databases">
        <authorList>
            <person name="de Groot N.N."/>
        </authorList>
    </citation>
    <scope>NUCLEOTIDE SEQUENCE [LARGE SCALE GENOMIC DNA]</scope>
    <source>
        <strain evidence="4 5">NBT06-6</strain>
    </source>
</reference>
<gene>
    <name evidence="4" type="ORF">CIG21_08560</name>
</gene>
<dbReference type="GO" id="GO:0006654">
    <property type="term" value="P:phosphatidic acid biosynthetic process"/>
    <property type="evidence" value="ECO:0007669"/>
    <property type="project" value="TreeGrafter"/>
</dbReference>